<organism evidence="2">
    <name type="scientific">uncultured Coleofasciculus sp</name>
    <dbReference type="NCBI Taxonomy" id="1267456"/>
    <lineage>
        <taxon>Bacteria</taxon>
        <taxon>Bacillati</taxon>
        <taxon>Cyanobacteriota</taxon>
        <taxon>Cyanophyceae</taxon>
        <taxon>Coleofasciculales</taxon>
        <taxon>Coleofasciculaceae</taxon>
        <taxon>Coleofasciculus</taxon>
        <taxon>environmental samples</taxon>
    </lineage>
</organism>
<proteinExistence type="predicted"/>
<dbReference type="AlphaFoldDB" id="A0A6J4I0W5"/>
<feature type="region of interest" description="Disordered" evidence="1">
    <location>
        <begin position="1"/>
        <end position="26"/>
    </location>
</feature>
<accession>A0A6J4I0W5</accession>
<reference evidence="2" key="1">
    <citation type="submission" date="2020-02" db="EMBL/GenBank/DDBJ databases">
        <authorList>
            <person name="Meier V. D."/>
        </authorList>
    </citation>
    <scope>NUCLEOTIDE SEQUENCE</scope>
    <source>
        <strain evidence="2">AVDCRST_MAG92</strain>
    </source>
</reference>
<gene>
    <name evidence="2" type="ORF">AVDCRST_MAG92-1426</name>
</gene>
<protein>
    <submittedName>
        <fullName evidence="2">Uncharacterized protein</fullName>
    </submittedName>
</protein>
<sequence>MVGVFPANLINPQGKHHQPTSRDNNEYGMPLNMALFVLETAYTREVR</sequence>
<evidence type="ECO:0000256" key="1">
    <source>
        <dbReference type="SAM" id="MobiDB-lite"/>
    </source>
</evidence>
<evidence type="ECO:0000313" key="2">
    <source>
        <dbReference type="EMBL" id="CAA9239101.1"/>
    </source>
</evidence>
<name>A0A6J4I0W5_9CYAN</name>
<dbReference type="EMBL" id="CADCTM010000202">
    <property type="protein sequence ID" value="CAA9239101.1"/>
    <property type="molecule type" value="Genomic_DNA"/>
</dbReference>